<dbReference type="RefSeq" id="WP_167360109.1">
    <property type="nucleotide sequence ID" value="NZ_FOSB01000012.1"/>
</dbReference>
<protein>
    <submittedName>
        <fullName evidence="1">Uncharacterized protein</fullName>
    </submittedName>
</protein>
<evidence type="ECO:0000313" key="1">
    <source>
        <dbReference type="EMBL" id="SFK37237.1"/>
    </source>
</evidence>
<name>A0A1I3YZF1_HALDA</name>
<dbReference type="AlphaFoldDB" id="A0A1I3YZF1"/>
<gene>
    <name evidence="1" type="ORF">SAMN04487936_11274</name>
</gene>
<proteinExistence type="predicted"/>
<dbReference type="Proteomes" id="UP000183557">
    <property type="component" value="Unassembled WGS sequence"/>
</dbReference>
<dbReference type="EMBL" id="FOSB01000012">
    <property type="protein sequence ID" value="SFK37237.1"/>
    <property type="molecule type" value="Genomic_DNA"/>
</dbReference>
<sequence length="52" mass="5503">MRKIVYSLLFLLTLLFGYRGDAGVIEAYDPGDLGIGSVKPGSFQDPGDLGIG</sequence>
<keyword evidence="2" id="KW-1185">Reference proteome</keyword>
<reference evidence="2" key="1">
    <citation type="submission" date="2016-10" db="EMBL/GenBank/DDBJ databases">
        <authorList>
            <person name="Varghese N."/>
            <person name="Submissions S."/>
        </authorList>
    </citation>
    <scope>NUCLEOTIDE SEQUENCE [LARGE SCALE GENOMIC DNA]</scope>
    <source>
        <strain evidence="2">CGMCC 1.3704</strain>
    </source>
</reference>
<accession>A0A1I3YZF1</accession>
<evidence type="ECO:0000313" key="2">
    <source>
        <dbReference type="Proteomes" id="UP000183557"/>
    </source>
</evidence>
<organism evidence="1 2">
    <name type="scientific">Halobacillus dabanensis</name>
    <dbReference type="NCBI Taxonomy" id="240302"/>
    <lineage>
        <taxon>Bacteria</taxon>
        <taxon>Bacillati</taxon>
        <taxon>Bacillota</taxon>
        <taxon>Bacilli</taxon>
        <taxon>Bacillales</taxon>
        <taxon>Bacillaceae</taxon>
        <taxon>Halobacillus</taxon>
    </lineage>
</organism>